<evidence type="ECO:0000256" key="3">
    <source>
        <dbReference type="ARBA" id="ARBA00022801"/>
    </source>
</evidence>
<dbReference type="GO" id="GO:0017001">
    <property type="term" value="P:antibiotic catabolic process"/>
    <property type="evidence" value="ECO:0007669"/>
    <property type="project" value="InterPro"/>
</dbReference>
<feature type="domain" description="Beta-lactamase-related" evidence="8">
    <location>
        <begin position="28"/>
        <end position="334"/>
    </location>
</feature>
<gene>
    <name evidence="9" type="ORF">EOE66_03000</name>
</gene>
<organism evidence="9 10">
    <name type="scientific">Rubrivivax rivuli</name>
    <dbReference type="NCBI Taxonomy" id="1862385"/>
    <lineage>
        <taxon>Bacteria</taxon>
        <taxon>Pseudomonadati</taxon>
        <taxon>Pseudomonadota</taxon>
        <taxon>Betaproteobacteria</taxon>
        <taxon>Burkholderiales</taxon>
        <taxon>Sphaerotilaceae</taxon>
        <taxon>Rubrivivax</taxon>
    </lineage>
</organism>
<evidence type="ECO:0000313" key="10">
    <source>
        <dbReference type="Proteomes" id="UP000285575"/>
    </source>
</evidence>
<dbReference type="OrthoDB" id="5377431at2"/>
<accession>A0A437RS27</accession>
<dbReference type="Gene3D" id="3.40.710.10">
    <property type="entry name" value="DD-peptidase/beta-lactamase superfamily"/>
    <property type="match status" value="1"/>
</dbReference>
<dbReference type="AlphaFoldDB" id="A0A437RS27"/>
<comment type="similarity">
    <text evidence="1 5">Belongs to the class-C beta-lactamase family.</text>
</comment>
<dbReference type="EC" id="3.5.2.6" evidence="2 5"/>
<name>A0A437RS27_9BURK</name>
<dbReference type="PROSITE" id="PS00336">
    <property type="entry name" value="BETA_LACTAMASE_C"/>
    <property type="match status" value="1"/>
</dbReference>
<dbReference type="InterPro" id="IPR001586">
    <property type="entry name" value="Beta-lactam_class-C_AS"/>
</dbReference>
<dbReference type="GO" id="GO:0030288">
    <property type="term" value="C:outer membrane-bounded periplasmic space"/>
    <property type="evidence" value="ECO:0007669"/>
    <property type="project" value="InterPro"/>
</dbReference>
<sequence>MRDSRSWALLVLLLGSMTAMAQTNTLEQVLQQRLEGDRTGACIVAATIEDGTVQRARFCARATSPPALDAAFEIGSISKTMLGLLVADLVEQGRWRLDDPIARHLPAGTVLPRQGERQITVADLLTHSAGLPAVPALMQAPNPEDPYATLTEAQLLDSLARVQLSGPIGSRSSYSNFGAMVLSLAVARAHGGDFETALRERVLLPLKMPGAWVARAPAGQPRATGHQASGRPNAPWTFPPNLAGVGGVKATLDDMVAYAQALLRPEATPLRAVIARSLQPLAHRHGYFWLLGRANGRAAPGHEGGTGGFSSLLIVQPAPADGSAPGRAVVLLADTALTDLGGLGDVAAALLGARPAPQRPRRAVELAAELRAALVGEYQLQPGVRMRLHEAPGGRLMASVPGQDDFELRADDRGDLYPLVTTALATPQRDPQGQVLRLLWRQGGGVIDMPRVGVARTATAPNPAWAPWAGHYELMPGFVLRIFESDGRLMGQATGQGAFELTPTGTEQAEAPAFGVQITFVRDAAGQVSGLVFRQGGQTIQARKQQPGQPG</sequence>
<dbReference type="PANTHER" id="PTHR43283">
    <property type="entry name" value="BETA-LACTAMASE-RELATED"/>
    <property type="match status" value="1"/>
</dbReference>
<evidence type="ECO:0000256" key="2">
    <source>
        <dbReference type="ARBA" id="ARBA00012865"/>
    </source>
</evidence>
<dbReference type="InterPro" id="IPR001466">
    <property type="entry name" value="Beta-lactam-related"/>
</dbReference>
<evidence type="ECO:0000256" key="1">
    <source>
        <dbReference type="ARBA" id="ARBA00007840"/>
    </source>
</evidence>
<feature type="signal peptide" evidence="7">
    <location>
        <begin position="1"/>
        <end position="21"/>
    </location>
</feature>
<dbReference type="GO" id="GO:0008800">
    <property type="term" value="F:beta-lactamase activity"/>
    <property type="evidence" value="ECO:0007669"/>
    <property type="project" value="UniProtKB-UniRule"/>
</dbReference>
<keyword evidence="3 5" id="KW-0378">Hydrolase</keyword>
<feature type="chain" id="PRO_5019036283" description="Beta-lactamase" evidence="7">
    <location>
        <begin position="22"/>
        <end position="551"/>
    </location>
</feature>
<dbReference type="Proteomes" id="UP000285575">
    <property type="component" value="Unassembled WGS sequence"/>
</dbReference>
<dbReference type="SUPFAM" id="SSF56601">
    <property type="entry name" value="beta-lactamase/transpeptidase-like"/>
    <property type="match status" value="1"/>
</dbReference>
<keyword evidence="10" id="KW-1185">Reference proteome</keyword>
<comment type="catalytic activity">
    <reaction evidence="5">
        <text>a beta-lactam + H2O = a substituted beta-amino acid</text>
        <dbReference type="Rhea" id="RHEA:20401"/>
        <dbReference type="ChEBI" id="CHEBI:15377"/>
        <dbReference type="ChEBI" id="CHEBI:35627"/>
        <dbReference type="ChEBI" id="CHEBI:140347"/>
        <dbReference type="EC" id="3.5.2.6"/>
    </reaction>
</comment>
<evidence type="ECO:0000256" key="7">
    <source>
        <dbReference type="SAM" id="SignalP"/>
    </source>
</evidence>
<proteinExistence type="inferred from homology"/>
<evidence type="ECO:0000256" key="4">
    <source>
        <dbReference type="ARBA" id="ARBA00023251"/>
    </source>
</evidence>
<protein>
    <recommendedName>
        <fullName evidence="2 5">Beta-lactamase</fullName>
        <ecNumber evidence="2 5">3.5.2.6</ecNumber>
    </recommendedName>
</protein>
<dbReference type="EMBL" id="SACR01000001">
    <property type="protein sequence ID" value="RVU49550.1"/>
    <property type="molecule type" value="Genomic_DNA"/>
</dbReference>
<dbReference type="InterPro" id="IPR012338">
    <property type="entry name" value="Beta-lactam/transpept-like"/>
</dbReference>
<dbReference type="Pfam" id="PF00144">
    <property type="entry name" value="Beta-lactamase"/>
    <property type="match status" value="1"/>
</dbReference>
<comment type="caution">
    <text evidence="9">The sequence shown here is derived from an EMBL/GenBank/DDBJ whole genome shotgun (WGS) entry which is preliminary data.</text>
</comment>
<evidence type="ECO:0000259" key="8">
    <source>
        <dbReference type="Pfam" id="PF00144"/>
    </source>
</evidence>
<keyword evidence="7" id="KW-0732">Signal</keyword>
<keyword evidence="4 5" id="KW-0046">Antibiotic resistance</keyword>
<evidence type="ECO:0000256" key="5">
    <source>
        <dbReference type="RuleBase" id="RU361140"/>
    </source>
</evidence>
<feature type="region of interest" description="Disordered" evidence="6">
    <location>
        <begin position="218"/>
        <end position="237"/>
    </location>
</feature>
<evidence type="ECO:0000256" key="6">
    <source>
        <dbReference type="SAM" id="MobiDB-lite"/>
    </source>
</evidence>
<dbReference type="RefSeq" id="WP_128227186.1">
    <property type="nucleotide sequence ID" value="NZ_SACR01000001.1"/>
</dbReference>
<reference evidence="9 10" key="1">
    <citation type="submission" date="2019-01" db="EMBL/GenBank/DDBJ databases">
        <authorList>
            <person name="Chen W.-M."/>
        </authorList>
    </citation>
    <scope>NUCLEOTIDE SEQUENCE [LARGE SCALE GENOMIC DNA]</scope>
    <source>
        <strain evidence="9 10">KYPY4</strain>
    </source>
</reference>
<dbReference type="InterPro" id="IPR050789">
    <property type="entry name" value="Diverse_Enzym_Activities"/>
</dbReference>
<dbReference type="GO" id="GO:0046677">
    <property type="term" value="P:response to antibiotic"/>
    <property type="evidence" value="ECO:0007669"/>
    <property type="project" value="UniProtKB-UniRule"/>
</dbReference>
<evidence type="ECO:0000313" key="9">
    <source>
        <dbReference type="EMBL" id="RVU49550.1"/>
    </source>
</evidence>